<dbReference type="KEGG" id="azo:azo2320"/>
<dbReference type="RefSeq" id="WP_011766051.1">
    <property type="nucleotide sequence ID" value="NC_008702.1"/>
</dbReference>
<evidence type="ECO:0000259" key="1">
    <source>
        <dbReference type="Pfam" id="PF04230"/>
    </source>
</evidence>
<dbReference type="STRING" id="62928.azo2320"/>
<dbReference type="HOGENOM" id="CLU_068469_0_0_4"/>
<dbReference type="Pfam" id="PF04230">
    <property type="entry name" value="PS_pyruv_trans"/>
    <property type="match status" value="1"/>
</dbReference>
<dbReference type="PANTHER" id="PTHR36836">
    <property type="entry name" value="COLANIC ACID BIOSYNTHESIS PROTEIN WCAK"/>
    <property type="match status" value="1"/>
</dbReference>
<accession>A1K7Y2</accession>
<reference evidence="2 3" key="1">
    <citation type="journal article" date="2006" name="Nat. Biotechnol.">
        <title>Complete genome of the mutualistic, N2-fixing grass endophyte Azoarcus sp. strain BH72.</title>
        <authorList>
            <person name="Krause A."/>
            <person name="Ramakumar A."/>
            <person name="Bartels D."/>
            <person name="Battistoni F."/>
            <person name="Bekel T."/>
            <person name="Boch J."/>
            <person name="Boehm M."/>
            <person name="Friedrich F."/>
            <person name="Hurek T."/>
            <person name="Krause L."/>
            <person name="Linke B."/>
            <person name="McHardy A.C."/>
            <person name="Sarkar A."/>
            <person name="Schneiker S."/>
            <person name="Syed A.A."/>
            <person name="Thauer R."/>
            <person name="Vorhoelter F.-J."/>
            <person name="Weidner S."/>
            <person name="Puehler A."/>
            <person name="Reinhold-Hurek B."/>
            <person name="Kaiser O."/>
            <person name="Goesmann A."/>
        </authorList>
    </citation>
    <scope>NUCLEOTIDE SEQUENCE [LARGE SCALE GENOMIC DNA]</scope>
    <source>
        <strain evidence="2 3">BH72</strain>
    </source>
</reference>
<dbReference type="eggNOG" id="COG2327">
    <property type="taxonomic scope" value="Bacteria"/>
</dbReference>
<evidence type="ECO:0000313" key="2">
    <source>
        <dbReference type="EMBL" id="CAL94937.1"/>
    </source>
</evidence>
<dbReference type="Proteomes" id="UP000002588">
    <property type="component" value="Chromosome"/>
</dbReference>
<dbReference type="AlphaFoldDB" id="A1K7Y2"/>
<dbReference type="PANTHER" id="PTHR36836:SF1">
    <property type="entry name" value="COLANIC ACID BIOSYNTHESIS PROTEIN WCAK"/>
    <property type="match status" value="1"/>
</dbReference>
<keyword evidence="3" id="KW-1185">Reference proteome</keyword>
<feature type="domain" description="Polysaccharide pyruvyl transferase" evidence="1">
    <location>
        <begin position="17"/>
        <end position="263"/>
    </location>
</feature>
<dbReference type="InterPro" id="IPR007345">
    <property type="entry name" value="Polysacch_pyruvyl_Trfase"/>
</dbReference>
<dbReference type="EMBL" id="AM406670">
    <property type="protein sequence ID" value="CAL94937.1"/>
    <property type="molecule type" value="Genomic_DNA"/>
</dbReference>
<evidence type="ECO:0000313" key="3">
    <source>
        <dbReference type="Proteomes" id="UP000002588"/>
    </source>
</evidence>
<name>A1K7Y2_AZOSB</name>
<organism evidence="2 3">
    <name type="scientific">Azoarcus sp. (strain BH72)</name>
    <dbReference type="NCBI Taxonomy" id="418699"/>
    <lineage>
        <taxon>Bacteria</taxon>
        <taxon>Pseudomonadati</taxon>
        <taxon>Pseudomonadota</taxon>
        <taxon>Betaproteobacteria</taxon>
        <taxon>Rhodocyclales</taxon>
        <taxon>Zoogloeaceae</taxon>
        <taxon>Azoarcus</taxon>
    </lineage>
</organism>
<proteinExistence type="predicted"/>
<gene>
    <name evidence="2" type="ordered locus">azo2320</name>
</gene>
<sequence>MRPLRVAVFNDTRRTSHYGCEFVMEVLAAELRARAIEPVFHWPMGHDWRGRPEVDAALRTVDAVIVNGEGSIHDSARRARAHYLTEIAGHARALAGIPSFLVNASLYALEPCVIDRLRDFDALYLRESGSLATLAGSGLAAAVVPDLTLMVTPAASGARAGVVGTDSVKADVAARLKALCAARGWAHTRLTHAARPRRAEHGAGYEYLRRHAKWLHALATGRNTRSRHAFLRLLAGHGLLVSGRFHAVTLALATRTPFVAVESNTPKISALVHDALGGSTRVRPLAELEQLDPAAWAWTAAEAQSLEAFLDSARRRGAAMFDAIRAALDARR</sequence>
<protein>
    <recommendedName>
        <fullName evidence="1">Polysaccharide pyruvyl transferase domain-containing protein</fullName>
    </recommendedName>
</protein>